<dbReference type="InterPro" id="IPR052025">
    <property type="entry name" value="Xyloglucanase_GH74"/>
</dbReference>
<dbReference type="Proteomes" id="UP001642900">
    <property type="component" value="Unassembled WGS sequence"/>
</dbReference>
<gene>
    <name evidence="2" type="ORF">G6N73_29405</name>
</gene>
<keyword evidence="3" id="KW-1185">Reference proteome</keyword>
<proteinExistence type="predicted"/>
<comment type="caution">
    <text evidence="2">The sequence shown here is derived from an EMBL/GenBank/DDBJ whole genome shotgun (WGS) entry which is preliminary data.</text>
</comment>
<sequence>MKKPIYHLLLPVLAVTTVVAGTAMAEQAATPVKPAFQASQDMEKLAPSRFGGHVHALAVNPQTKELFLGARPIYRSADNGKSWTAIDGIPKSEERANITSIAIDPTAPEMMYATGHGIGVVKSADGGKTWNTASSGLGGLSTEGFIIDGRDRSTLYVWVLGNGLYRSKDAAGSWQRVDDGPKKQEVRTLASVGAPTGMGGIWLYAGLDTGVMKSPDCFCGWDRLPNEGLPEGRVYGLAVDPSNPEILYAGLRQGVFKTTDGGQGWSRVTDLVEDAVVTVDAVDPNRVYAIDADGVLAISQDAGEHWTKTEGDDAEG</sequence>
<accession>A0A6G4WK26</accession>
<reference evidence="2 3" key="1">
    <citation type="submission" date="2020-02" db="EMBL/GenBank/DDBJ databases">
        <title>Genome sequence of strain CCNWXJ40-4.</title>
        <authorList>
            <person name="Gao J."/>
            <person name="Sun J."/>
        </authorList>
    </citation>
    <scope>NUCLEOTIDE SEQUENCE [LARGE SCALE GENOMIC DNA]</scope>
    <source>
        <strain evidence="2 3">CCNWXJ 40-4</strain>
    </source>
</reference>
<evidence type="ECO:0000256" key="1">
    <source>
        <dbReference type="SAM" id="SignalP"/>
    </source>
</evidence>
<dbReference type="SUPFAM" id="SSF110296">
    <property type="entry name" value="Oligoxyloglucan reducing end-specific cellobiohydrolase"/>
    <property type="match status" value="1"/>
</dbReference>
<evidence type="ECO:0008006" key="4">
    <source>
        <dbReference type="Google" id="ProtNLM"/>
    </source>
</evidence>
<dbReference type="PANTHER" id="PTHR43739:SF5">
    <property type="entry name" value="EXO-ALPHA-SIALIDASE"/>
    <property type="match status" value="1"/>
</dbReference>
<dbReference type="CDD" id="cd15482">
    <property type="entry name" value="Sialidase_non-viral"/>
    <property type="match status" value="1"/>
</dbReference>
<feature type="chain" id="PRO_5026164983" description="Photosynthesis system II assembly factor Ycf48/Hcf136-like domain-containing protein" evidence="1">
    <location>
        <begin position="26"/>
        <end position="316"/>
    </location>
</feature>
<dbReference type="Gene3D" id="2.130.10.10">
    <property type="entry name" value="YVTN repeat-like/Quinoprotein amine dehydrogenase"/>
    <property type="match status" value="2"/>
</dbReference>
<dbReference type="EMBL" id="JAAKZF010000082">
    <property type="protein sequence ID" value="NGO55155.1"/>
    <property type="molecule type" value="Genomic_DNA"/>
</dbReference>
<dbReference type="GO" id="GO:0010411">
    <property type="term" value="P:xyloglucan metabolic process"/>
    <property type="evidence" value="ECO:0007669"/>
    <property type="project" value="TreeGrafter"/>
</dbReference>
<dbReference type="RefSeq" id="WP_165033516.1">
    <property type="nucleotide sequence ID" value="NZ_JAAKZF010000082.1"/>
</dbReference>
<evidence type="ECO:0000313" key="3">
    <source>
        <dbReference type="Proteomes" id="UP001642900"/>
    </source>
</evidence>
<feature type="signal peptide" evidence="1">
    <location>
        <begin position="1"/>
        <end position="25"/>
    </location>
</feature>
<dbReference type="PANTHER" id="PTHR43739">
    <property type="entry name" value="XYLOGLUCANASE (EUROFUNG)"/>
    <property type="match status" value="1"/>
</dbReference>
<dbReference type="InterPro" id="IPR015943">
    <property type="entry name" value="WD40/YVTN_repeat-like_dom_sf"/>
</dbReference>
<protein>
    <recommendedName>
        <fullName evidence="4">Photosynthesis system II assembly factor Ycf48/Hcf136-like domain-containing protein</fullName>
    </recommendedName>
</protein>
<dbReference type="AlphaFoldDB" id="A0A6G4WK26"/>
<name>A0A6G4WK26_9HYPH</name>
<evidence type="ECO:0000313" key="2">
    <source>
        <dbReference type="EMBL" id="NGO55155.1"/>
    </source>
</evidence>
<keyword evidence="1" id="KW-0732">Signal</keyword>
<organism evidence="2 3">
    <name type="scientific">Allomesorhizobium camelthorni</name>
    <dbReference type="NCBI Taxonomy" id="475069"/>
    <lineage>
        <taxon>Bacteria</taxon>
        <taxon>Pseudomonadati</taxon>
        <taxon>Pseudomonadota</taxon>
        <taxon>Alphaproteobacteria</taxon>
        <taxon>Hyphomicrobiales</taxon>
        <taxon>Phyllobacteriaceae</taxon>
        <taxon>Allomesorhizobium</taxon>
    </lineage>
</organism>